<protein>
    <recommendedName>
        <fullName evidence="5">DUF3105 domain-containing protein</fullName>
    </recommendedName>
</protein>
<organism evidence="3 4">
    <name type="scientific">Candidatus Azambacteria bacterium RBG_16_47_10</name>
    <dbReference type="NCBI Taxonomy" id="1797292"/>
    <lineage>
        <taxon>Bacteria</taxon>
        <taxon>Candidatus Azamiibacteriota</taxon>
    </lineage>
</organism>
<dbReference type="Proteomes" id="UP000176639">
    <property type="component" value="Unassembled WGS sequence"/>
</dbReference>
<dbReference type="EMBL" id="MEYI01000007">
    <property type="protein sequence ID" value="OGD24292.1"/>
    <property type="molecule type" value="Genomic_DNA"/>
</dbReference>
<evidence type="ECO:0000256" key="2">
    <source>
        <dbReference type="SAM" id="Phobius"/>
    </source>
</evidence>
<accession>A0A1F5B0Z5</accession>
<keyword evidence="2" id="KW-1133">Transmembrane helix</keyword>
<reference evidence="3 4" key="1">
    <citation type="journal article" date="2016" name="Nat. Commun.">
        <title>Thousands of microbial genomes shed light on interconnected biogeochemical processes in an aquifer system.</title>
        <authorList>
            <person name="Anantharaman K."/>
            <person name="Brown C.T."/>
            <person name="Hug L.A."/>
            <person name="Sharon I."/>
            <person name="Castelle C.J."/>
            <person name="Probst A.J."/>
            <person name="Thomas B.C."/>
            <person name="Singh A."/>
            <person name="Wilkins M.J."/>
            <person name="Karaoz U."/>
            <person name="Brodie E.L."/>
            <person name="Williams K.H."/>
            <person name="Hubbard S.S."/>
            <person name="Banfield J.F."/>
        </authorList>
    </citation>
    <scope>NUCLEOTIDE SEQUENCE [LARGE SCALE GENOMIC DNA]</scope>
</reference>
<name>A0A1F5B0Z5_9BACT</name>
<comment type="caution">
    <text evidence="3">The sequence shown here is derived from an EMBL/GenBank/DDBJ whole genome shotgun (WGS) entry which is preliminary data.</text>
</comment>
<proteinExistence type="predicted"/>
<evidence type="ECO:0000313" key="3">
    <source>
        <dbReference type="EMBL" id="OGD24292.1"/>
    </source>
</evidence>
<dbReference type="AlphaFoldDB" id="A0A1F5B0Z5"/>
<feature type="compositionally biased region" description="Basic and acidic residues" evidence="1">
    <location>
        <begin position="17"/>
        <end position="29"/>
    </location>
</feature>
<evidence type="ECO:0008006" key="5">
    <source>
        <dbReference type="Google" id="ProtNLM"/>
    </source>
</evidence>
<feature type="transmembrane region" description="Helical" evidence="2">
    <location>
        <begin position="42"/>
        <end position="63"/>
    </location>
</feature>
<evidence type="ECO:0000313" key="4">
    <source>
        <dbReference type="Proteomes" id="UP000176639"/>
    </source>
</evidence>
<feature type="region of interest" description="Disordered" evidence="1">
    <location>
        <begin position="1"/>
        <end position="29"/>
    </location>
</feature>
<sequence length="176" mass="19906">MGKSKKNTQPTNQTLGAEKKQKEQGKNNGNIKERLYQNYKIIVRYFPYVLLTAIVVIGLGWFISARPHLPPTTMQKHIESSPSAHIISKPIPDSIQRHMLEHADGKGKPGVIMQYNCQKFTCESDFIQKLASLAAQYPDNVYLAPNSYDGKLILTKNGSLKILENFDEQAIKDFIE</sequence>
<keyword evidence="2" id="KW-0472">Membrane</keyword>
<evidence type="ECO:0000256" key="1">
    <source>
        <dbReference type="SAM" id="MobiDB-lite"/>
    </source>
</evidence>
<keyword evidence="2" id="KW-0812">Transmembrane</keyword>
<gene>
    <name evidence="3" type="ORF">A2Z10_02715</name>
</gene>